<evidence type="ECO:0000313" key="3">
    <source>
        <dbReference type="Proteomes" id="UP000295649"/>
    </source>
</evidence>
<feature type="region of interest" description="Disordered" evidence="1">
    <location>
        <begin position="1"/>
        <end position="25"/>
    </location>
</feature>
<organism evidence="2 3">
    <name type="scientific">Methylomonas methanica</name>
    <dbReference type="NCBI Taxonomy" id="421"/>
    <lineage>
        <taxon>Bacteria</taxon>
        <taxon>Pseudomonadati</taxon>
        <taxon>Pseudomonadota</taxon>
        <taxon>Gammaproteobacteria</taxon>
        <taxon>Methylococcales</taxon>
        <taxon>Methylococcaceae</taxon>
        <taxon>Methylomonas</taxon>
    </lineage>
</organism>
<evidence type="ECO:0000313" key="2">
    <source>
        <dbReference type="EMBL" id="TCV87525.1"/>
    </source>
</evidence>
<dbReference type="RefSeq" id="WP_132324848.1">
    <property type="nucleotide sequence ID" value="NZ_LUUF01000050.1"/>
</dbReference>
<proteinExistence type="predicted"/>
<protein>
    <recommendedName>
        <fullName evidence="4">PilZ domain-containing protein</fullName>
    </recommendedName>
</protein>
<dbReference type="EMBL" id="SMCN01000002">
    <property type="protein sequence ID" value="TCV87525.1"/>
    <property type="molecule type" value="Genomic_DNA"/>
</dbReference>
<evidence type="ECO:0008006" key="4">
    <source>
        <dbReference type="Google" id="ProtNLM"/>
    </source>
</evidence>
<evidence type="ECO:0000256" key="1">
    <source>
        <dbReference type="SAM" id="MobiDB-lite"/>
    </source>
</evidence>
<comment type="caution">
    <text evidence="2">The sequence shown here is derived from an EMBL/GenBank/DDBJ whole genome shotgun (WGS) entry which is preliminary data.</text>
</comment>
<gene>
    <name evidence="2" type="ORF">EDE11_10226</name>
</gene>
<dbReference type="Proteomes" id="UP000295649">
    <property type="component" value="Unassembled WGS sequence"/>
</dbReference>
<reference evidence="2 3" key="1">
    <citation type="submission" date="2019-03" db="EMBL/GenBank/DDBJ databases">
        <title>Systems level insights into methane cycling in arid and semi-arid ecosystems.</title>
        <authorList>
            <person name="Kalyuzhnaya M."/>
        </authorList>
    </citation>
    <scope>NUCLEOTIDE SEQUENCE [LARGE SCALE GENOMIC DNA]</scope>
    <source>
        <strain evidence="2 3">S-1</strain>
    </source>
</reference>
<accession>A0ABY2CUG4</accession>
<sequence length="202" mass="21658">MRAGLQLGQEPGYPRPMAEGTPAAAAAPTTKEIPYDYVAKFKLQGNAGNRVQDVINISTDGVFVAVAIGYSFIPAKLDIQPSVPIPLVADGLNGLIAQLTEADQRVLNQALFVKACGIDFKYSIVDSGSGRELQNQPIHNIAGLGEAGGERPFRPLAKPMMFMPRSTIRIEIEEVSIGSIYRGADLYLVLHGYKILGYGTAP</sequence>
<name>A0ABY2CUG4_METMH</name>
<keyword evidence="3" id="KW-1185">Reference proteome</keyword>